<accession>A0A813U9S1</accession>
<dbReference type="OrthoDB" id="274691at2759"/>
<dbReference type="AlphaFoldDB" id="A0A813U9S1"/>
<keyword evidence="17" id="KW-1185">Reference proteome</keyword>
<reference evidence="15" key="1">
    <citation type="submission" date="2021-02" db="EMBL/GenBank/DDBJ databases">
        <authorList>
            <person name="Nowell W R."/>
        </authorList>
    </citation>
    <scope>NUCLEOTIDE SEQUENCE</scope>
</reference>
<dbReference type="UniPathway" id="UPA00214"/>
<keyword evidence="8" id="KW-0413">Isomerase</keyword>
<comment type="catalytic activity">
    <reaction evidence="2">
        <text>alpha-D-galactose = beta-D-galactose</text>
        <dbReference type="Rhea" id="RHEA:28675"/>
        <dbReference type="ChEBI" id="CHEBI:27667"/>
        <dbReference type="ChEBI" id="CHEBI:28061"/>
        <dbReference type="EC" id="5.1.3.3"/>
    </reaction>
    <physiologicalReaction direction="right-to-left" evidence="2">
        <dbReference type="Rhea" id="RHEA:28677"/>
    </physiologicalReaction>
</comment>
<comment type="pathway">
    <text evidence="3">Carbohydrate metabolism; galactose metabolism.</text>
</comment>
<evidence type="ECO:0000256" key="2">
    <source>
        <dbReference type="ARBA" id="ARBA00001712"/>
    </source>
</evidence>
<feature type="binding site" evidence="13">
    <location>
        <position position="218"/>
    </location>
    <ligand>
        <name>beta-D-galactose</name>
        <dbReference type="ChEBI" id="CHEBI:27667"/>
    </ligand>
</feature>
<dbReference type="PROSITE" id="PS00545">
    <property type="entry name" value="ALDOSE_1_EPIMERASE"/>
    <property type="match status" value="1"/>
</dbReference>
<proteinExistence type="inferred from homology"/>
<dbReference type="Pfam" id="PF01263">
    <property type="entry name" value="Aldose_epim"/>
    <property type="match status" value="1"/>
</dbReference>
<dbReference type="GO" id="GO:0004034">
    <property type="term" value="F:aldose 1-epimerase activity"/>
    <property type="evidence" value="ECO:0007669"/>
    <property type="project" value="UniProtKB-EC"/>
</dbReference>
<dbReference type="Proteomes" id="UP000681722">
    <property type="component" value="Unassembled WGS sequence"/>
</dbReference>
<comment type="function">
    <text evidence="11">Mutarotase that catalyzes the interconversion of beta-D-galactose and alpha-D-galactose during galactose metabolism. Beta-D-galactose is metabolized in the liver into glucose 1-phosphate, the primary metabolic fuel, by the action of four enzymes that constitute the Leloir pathway: GALM, GALK1 (galactokinase), GALT (galactose-1-phosphate uridylyltransferase) and GALE (UDP-galactose-4'-epimerase). Involved in the maintenance of the equilibrium between the beta- and alpha-anomers of galactose, therefore ensuring a sufficient supply of the alpha-anomer for GALK1. Also active on D-glucose although shows a preference for galactose over glucose.</text>
</comment>
<feature type="active site" description="Proton acceptor" evidence="12">
    <location>
        <position position="280"/>
    </location>
</feature>
<dbReference type="Proteomes" id="UP000663829">
    <property type="component" value="Unassembled WGS sequence"/>
</dbReference>
<evidence type="ECO:0000256" key="4">
    <source>
        <dbReference type="ARBA" id="ARBA00005028"/>
    </source>
</evidence>
<dbReference type="EC" id="5.1.3.3" evidence="6"/>
<evidence type="ECO:0000313" key="15">
    <source>
        <dbReference type="EMBL" id="CAF0825784.1"/>
    </source>
</evidence>
<evidence type="ECO:0000256" key="7">
    <source>
        <dbReference type="ARBA" id="ARBA00021023"/>
    </source>
</evidence>
<name>A0A813U9S1_9BILA</name>
<evidence type="ECO:0000256" key="1">
    <source>
        <dbReference type="ARBA" id="ARBA00001614"/>
    </source>
</evidence>
<evidence type="ECO:0000256" key="8">
    <source>
        <dbReference type="ARBA" id="ARBA00023235"/>
    </source>
</evidence>
<dbReference type="GO" id="GO:0033499">
    <property type="term" value="P:galactose catabolic process via UDP-galactose, Leloir pathway"/>
    <property type="evidence" value="ECO:0007669"/>
    <property type="project" value="TreeGrafter"/>
</dbReference>
<keyword evidence="9" id="KW-0119">Carbohydrate metabolism</keyword>
<sequence length="294" mass="32834">MVVKITESLFGVTKNENEVKKYTLTSPNGLEISLINYGATIQSIRQPDRNNQVAEITLGYDTLQGYVEDKSSFGCTVGRVTNRIKDGKFELDGKLYELEKTDGTKKHHLHGEDGYPGQVDVTVTYHLNDDNYLRIDYHATSTQATPINMTNHAYFNLAGHNSGTILNHHIEVNSNRYLATDDELIPTGTIASVDNTSFDLRTLTLLGERIGKVCDGYDIMYVVDGSGRRYFGKVLHRESGRAISTESTQNGLQLYTSNMLKQVTGHDGVVYDKYGALCLETQNYSDSVNNQVKR</sequence>
<feature type="active site" description="Proton donor" evidence="12">
    <location>
        <position position="152"/>
    </location>
</feature>
<evidence type="ECO:0000256" key="13">
    <source>
        <dbReference type="PIRSR" id="PIRSR005096-2"/>
    </source>
</evidence>
<evidence type="ECO:0000256" key="14">
    <source>
        <dbReference type="PIRSR" id="PIRSR005096-3"/>
    </source>
</evidence>
<dbReference type="EMBL" id="CAJOBC010000660">
    <property type="protein sequence ID" value="CAF3612559.1"/>
    <property type="molecule type" value="Genomic_DNA"/>
</dbReference>
<dbReference type="Gene3D" id="2.70.98.10">
    <property type="match status" value="2"/>
</dbReference>
<gene>
    <name evidence="15" type="ORF">GPM918_LOCUS4789</name>
    <name evidence="16" type="ORF">SRO942_LOCUS4790</name>
</gene>
<dbReference type="CDD" id="cd09019">
    <property type="entry name" value="galactose_mutarotase_like"/>
    <property type="match status" value="1"/>
</dbReference>
<dbReference type="InterPro" id="IPR047215">
    <property type="entry name" value="Galactose_mutarotase-like"/>
</dbReference>
<dbReference type="SUPFAM" id="SSF74650">
    <property type="entry name" value="Galactose mutarotase-like"/>
    <property type="match status" value="1"/>
</dbReference>
<dbReference type="InterPro" id="IPR008183">
    <property type="entry name" value="Aldose_1/G6P_1-epimerase"/>
</dbReference>
<evidence type="ECO:0000256" key="6">
    <source>
        <dbReference type="ARBA" id="ARBA00013185"/>
    </source>
</evidence>
<dbReference type="InterPro" id="IPR018052">
    <property type="entry name" value="Ald1_epimerase_CS"/>
</dbReference>
<dbReference type="InterPro" id="IPR011013">
    <property type="entry name" value="Gal_mutarotase_sf_dom"/>
</dbReference>
<comment type="similarity">
    <text evidence="5">Belongs to the aldose epimerase family.</text>
</comment>
<evidence type="ECO:0000256" key="10">
    <source>
        <dbReference type="ARBA" id="ARBA00032729"/>
    </source>
</evidence>
<evidence type="ECO:0000313" key="17">
    <source>
        <dbReference type="Proteomes" id="UP000663829"/>
    </source>
</evidence>
<comment type="catalytic activity">
    <reaction evidence="1">
        <text>alpha-D-glucose = beta-D-glucose</text>
        <dbReference type="Rhea" id="RHEA:10264"/>
        <dbReference type="ChEBI" id="CHEBI:15903"/>
        <dbReference type="ChEBI" id="CHEBI:17925"/>
        <dbReference type="EC" id="5.1.3.3"/>
    </reaction>
</comment>
<dbReference type="InterPro" id="IPR015443">
    <property type="entry name" value="Aldose_1-epimerase"/>
</dbReference>
<evidence type="ECO:0000256" key="9">
    <source>
        <dbReference type="ARBA" id="ARBA00023277"/>
    </source>
</evidence>
<evidence type="ECO:0000256" key="12">
    <source>
        <dbReference type="PIRSR" id="PIRSR005096-1"/>
    </source>
</evidence>
<protein>
    <recommendedName>
        <fullName evidence="7">Galactose mutarotase</fullName>
        <ecNumber evidence="6">5.1.3.3</ecNumber>
    </recommendedName>
    <alternativeName>
        <fullName evidence="10">Aldose 1-epimerase</fullName>
    </alternativeName>
</protein>
<dbReference type="GO" id="GO:0006006">
    <property type="term" value="P:glucose metabolic process"/>
    <property type="evidence" value="ECO:0007669"/>
    <property type="project" value="TreeGrafter"/>
</dbReference>
<evidence type="ECO:0000313" key="16">
    <source>
        <dbReference type="EMBL" id="CAF3612559.1"/>
    </source>
</evidence>
<comment type="pathway">
    <text evidence="4">Carbohydrate metabolism; hexose metabolism.</text>
</comment>
<dbReference type="PANTHER" id="PTHR10091:SF0">
    <property type="entry name" value="GALACTOSE MUTAROTASE"/>
    <property type="match status" value="1"/>
</dbReference>
<dbReference type="PANTHER" id="PTHR10091">
    <property type="entry name" value="ALDOSE-1-EPIMERASE"/>
    <property type="match status" value="1"/>
</dbReference>
<feature type="binding site" evidence="14">
    <location>
        <begin position="82"/>
        <end position="83"/>
    </location>
    <ligand>
        <name>beta-D-galactose</name>
        <dbReference type="ChEBI" id="CHEBI:27667"/>
    </ligand>
</feature>
<evidence type="ECO:0000256" key="3">
    <source>
        <dbReference type="ARBA" id="ARBA00004947"/>
    </source>
</evidence>
<comment type="caution">
    <text evidence="15">The sequence shown here is derived from an EMBL/GenBank/DDBJ whole genome shotgun (WGS) entry which is preliminary data.</text>
</comment>
<evidence type="ECO:0000256" key="5">
    <source>
        <dbReference type="ARBA" id="ARBA00006206"/>
    </source>
</evidence>
<organism evidence="15 17">
    <name type="scientific">Didymodactylos carnosus</name>
    <dbReference type="NCBI Taxonomy" id="1234261"/>
    <lineage>
        <taxon>Eukaryota</taxon>
        <taxon>Metazoa</taxon>
        <taxon>Spiralia</taxon>
        <taxon>Gnathifera</taxon>
        <taxon>Rotifera</taxon>
        <taxon>Eurotatoria</taxon>
        <taxon>Bdelloidea</taxon>
        <taxon>Philodinida</taxon>
        <taxon>Philodinidae</taxon>
        <taxon>Didymodactylos</taxon>
    </lineage>
</organism>
<dbReference type="GO" id="GO:0030246">
    <property type="term" value="F:carbohydrate binding"/>
    <property type="evidence" value="ECO:0007669"/>
    <property type="project" value="InterPro"/>
</dbReference>
<evidence type="ECO:0000256" key="11">
    <source>
        <dbReference type="ARBA" id="ARBA00045743"/>
    </source>
</evidence>
<dbReference type="UniPathway" id="UPA00242"/>
<feature type="binding site" evidence="14">
    <location>
        <begin position="152"/>
        <end position="154"/>
    </location>
    <ligand>
        <name>beta-D-galactose</name>
        <dbReference type="ChEBI" id="CHEBI:27667"/>
    </ligand>
</feature>
<dbReference type="PIRSF" id="PIRSF005096">
    <property type="entry name" value="GALM"/>
    <property type="match status" value="1"/>
</dbReference>
<dbReference type="EMBL" id="CAJNOQ010000660">
    <property type="protein sequence ID" value="CAF0825784.1"/>
    <property type="molecule type" value="Genomic_DNA"/>
</dbReference>
<dbReference type="InterPro" id="IPR014718">
    <property type="entry name" value="GH-type_carb-bd"/>
</dbReference>